<evidence type="ECO:0000313" key="12">
    <source>
        <dbReference type="EMBL" id="ALC43356.1"/>
    </source>
</evidence>
<name>A0A0M5JAV7_DROBS</name>
<evidence type="ECO:0000259" key="11">
    <source>
        <dbReference type="Pfam" id="PF21974"/>
    </source>
</evidence>
<dbReference type="Pfam" id="PF21974">
    <property type="entry name" value="SPN1_m3Gcap_bd"/>
    <property type="match status" value="1"/>
</dbReference>
<dbReference type="STRING" id="30019.A0A0M5JAV7"/>
<dbReference type="GO" id="GO:0003723">
    <property type="term" value="F:RNA binding"/>
    <property type="evidence" value="ECO:0007669"/>
    <property type="project" value="UniProtKB-KW"/>
</dbReference>
<evidence type="ECO:0000256" key="5">
    <source>
        <dbReference type="ARBA" id="ARBA00016034"/>
    </source>
</evidence>
<dbReference type="EMBL" id="CP012525">
    <property type="protein sequence ID" value="ALC43356.1"/>
    <property type="molecule type" value="Genomic_DNA"/>
</dbReference>
<dbReference type="Proteomes" id="UP000494163">
    <property type="component" value="Chromosome 3L"/>
</dbReference>
<dbReference type="InterPro" id="IPR047857">
    <property type="entry name" value="Snurportin1_C"/>
</dbReference>
<comment type="subcellular location">
    <subcellularLocation>
        <location evidence="3">Cytoplasm</location>
    </subcellularLocation>
    <subcellularLocation>
        <location evidence="2">Nucleus</location>
    </subcellularLocation>
</comment>
<keyword evidence="6" id="KW-0813">Transport</keyword>
<feature type="compositionally biased region" description="Basic and acidic residues" evidence="10">
    <location>
        <begin position="30"/>
        <end position="55"/>
    </location>
</feature>
<evidence type="ECO:0000256" key="3">
    <source>
        <dbReference type="ARBA" id="ARBA00004496"/>
    </source>
</evidence>
<dbReference type="GO" id="GO:0061015">
    <property type="term" value="P:snRNA import into nucleus"/>
    <property type="evidence" value="ECO:0007669"/>
    <property type="project" value="InterPro"/>
</dbReference>
<dbReference type="SMR" id="A0A0M5JAV7"/>
<dbReference type="GO" id="GO:0005634">
    <property type="term" value="C:nucleus"/>
    <property type="evidence" value="ECO:0007669"/>
    <property type="project" value="UniProtKB-SubCell"/>
</dbReference>
<dbReference type="OMA" id="ENWIMVP"/>
<reference evidence="12 13" key="1">
    <citation type="submission" date="2015-08" db="EMBL/GenBank/DDBJ databases">
        <title>Ancestral chromatin configuration constrains chromatin evolution on differentiating sex chromosomes in Drosophila.</title>
        <authorList>
            <person name="Zhou Q."/>
            <person name="Bachtrog D."/>
        </authorList>
    </citation>
    <scope>NUCLEOTIDE SEQUENCE [LARGE SCALE GENOMIC DNA]</scope>
    <source>
        <tissue evidence="12">Whole larvae</tissue>
    </source>
</reference>
<evidence type="ECO:0000256" key="4">
    <source>
        <dbReference type="ARBA" id="ARBA00007540"/>
    </source>
</evidence>
<feature type="non-terminal residue" evidence="12">
    <location>
        <position position="381"/>
    </location>
</feature>
<keyword evidence="9" id="KW-0539">Nucleus</keyword>
<dbReference type="InterPro" id="IPR017336">
    <property type="entry name" value="Snurportin-1"/>
</dbReference>
<evidence type="ECO:0000256" key="8">
    <source>
        <dbReference type="ARBA" id="ARBA00022884"/>
    </source>
</evidence>
<feature type="non-terminal residue" evidence="12">
    <location>
        <position position="1"/>
    </location>
</feature>
<sequence>SGSNYKELYKLSVDLGEHQKQRQLQLLNEQKQRRQLQQDEFRDVTGEEEEKEKLPPKQQQSKQPKPKSDKNNTNRGHQHKLQLSEWLRQRPENLCDWFLLPCPVGKRCLVVATYGKTRVYNKAGRTIMRLRTQLPGDWSAQRSRTVLDCVYVQELDTFYVLDALAFGQQRLQECEASFRFYWLQSRFAESVYLNEVSEHNDKAFKLLPYYDFEDAVAIDQALQRYPLWDNNQPRLDGMLFYHKEASYVYGNTPLVCWLFAFMLPDVLGLPVSSEYKRPEEYNGQAVLKYMNEFDKKLQTQRMAYRKQSWRRTEQTAQSKSDATVDAAVEHMDEAVEHMDAAEEEEEEDEFLELRDLIDRERRLELGELDMDCSPDIKTATT</sequence>
<keyword evidence="7" id="KW-0963">Cytoplasm</keyword>
<dbReference type="Gene3D" id="3.30.470.30">
    <property type="entry name" value="DNA ligase/mRNA capping enzyme"/>
    <property type="match status" value="1"/>
</dbReference>
<keyword evidence="8" id="KW-0694">RNA-binding</keyword>
<protein>
    <recommendedName>
        <fullName evidence="5">Snurportin-1</fullName>
    </recommendedName>
</protein>
<dbReference type="PANTHER" id="PTHR13403">
    <property type="entry name" value="SNURPORTIN1 RNUT1 PROTEIN RNA, U TRANSPORTER 1"/>
    <property type="match status" value="1"/>
</dbReference>
<evidence type="ECO:0000256" key="6">
    <source>
        <dbReference type="ARBA" id="ARBA00022448"/>
    </source>
</evidence>
<dbReference type="AlphaFoldDB" id="A0A0M5JAV7"/>
<comment type="similarity">
    <text evidence="4">Belongs to the snurportin family.</text>
</comment>
<evidence type="ECO:0000256" key="9">
    <source>
        <dbReference type="ARBA" id="ARBA00023242"/>
    </source>
</evidence>
<dbReference type="CDD" id="cd09232">
    <property type="entry name" value="Snurportin-1_C"/>
    <property type="match status" value="1"/>
</dbReference>
<evidence type="ECO:0000256" key="1">
    <source>
        <dbReference type="ARBA" id="ARBA00003975"/>
    </source>
</evidence>
<keyword evidence="13" id="KW-1185">Reference proteome</keyword>
<dbReference type="SUPFAM" id="SSF56091">
    <property type="entry name" value="DNA ligase/mRNA capping enzyme, catalytic domain"/>
    <property type="match status" value="1"/>
</dbReference>
<organism evidence="12 13">
    <name type="scientific">Drosophila busckii</name>
    <name type="common">Fruit fly</name>
    <dbReference type="NCBI Taxonomy" id="30019"/>
    <lineage>
        <taxon>Eukaryota</taxon>
        <taxon>Metazoa</taxon>
        <taxon>Ecdysozoa</taxon>
        <taxon>Arthropoda</taxon>
        <taxon>Hexapoda</taxon>
        <taxon>Insecta</taxon>
        <taxon>Pterygota</taxon>
        <taxon>Neoptera</taxon>
        <taxon>Endopterygota</taxon>
        <taxon>Diptera</taxon>
        <taxon>Brachycera</taxon>
        <taxon>Muscomorpha</taxon>
        <taxon>Ephydroidea</taxon>
        <taxon>Drosophilidae</taxon>
        <taxon>Drosophila</taxon>
    </lineage>
</organism>
<gene>
    <name evidence="12" type="ORF">Dbus_chr3Lg522</name>
</gene>
<proteinExistence type="inferred from homology"/>
<feature type="domain" description="Snurportin-1 m3G cap-binding" evidence="11">
    <location>
        <begin position="80"/>
        <end position="258"/>
    </location>
</feature>
<feature type="region of interest" description="Disordered" evidence="10">
    <location>
        <begin position="24"/>
        <end position="82"/>
    </location>
</feature>
<comment type="function">
    <text evidence="1">Functions as an U snRNP-specific nuclear import adapter. Involved in the trimethylguanosine (m3G)-cap-dependent nuclear import of U snRNPs. Binds specifically to the terminal m3G-cap U snRNAs.</text>
</comment>
<dbReference type="PANTHER" id="PTHR13403:SF6">
    <property type="entry name" value="SNURPORTIN-1"/>
    <property type="match status" value="1"/>
</dbReference>
<evidence type="ECO:0000256" key="7">
    <source>
        <dbReference type="ARBA" id="ARBA00022490"/>
    </source>
</evidence>
<evidence type="ECO:0000256" key="2">
    <source>
        <dbReference type="ARBA" id="ARBA00004123"/>
    </source>
</evidence>
<dbReference type="OrthoDB" id="10003593at2759"/>
<evidence type="ECO:0000313" key="13">
    <source>
        <dbReference type="Proteomes" id="UP000494163"/>
    </source>
</evidence>
<dbReference type="GO" id="GO:0005737">
    <property type="term" value="C:cytoplasm"/>
    <property type="evidence" value="ECO:0007669"/>
    <property type="project" value="UniProtKB-SubCell"/>
</dbReference>
<evidence type="ECO:0000256" key="10">
    <source>
        <dbReference type="SAM" id="MobiDB-lite"/>
    </source>
</evidence>
<accession>A0A0M5JAV7</accession>